<feature type="non-terminal residue" evidence="1">
    <location>
        <position position="1"/>
    </location>
</feature>
<organism evidence="1 2">
    <name type="scientific">Rhizopus stolonifer</name>
    <name type="common">Rhizopus nigricans</name>
    <dbReference type="NCBI Taxonomy" id="4846"/>
    <lineage>
        <taxon>Eukaryota</taxon>
        <taxon>Fungi</taxon>
        <taxon>Fungi incertae sedis</taxon>
        <taxon>Mucoromycota</taxon>
        <taxon>Mucoromycotina</taxon>
        <taxon>Mucoromycetes</taxon>
        <taxon>Mucorales</taxon>
        <taxon>Mucorineae</taxon>
        <taxon>Rhizopodaceae</taxon>
        <taxon>Rhizopus</taxon>
    </lineage>
</organism>
<dbReference type="AlphaFoldDB" id="A0A367IIW3"/>
<dbReference type="EMBL" id="PJQM01007889">
    <property type="protein sequence ID" value="RCH77617.1"/>
    <property type="molecule type" value="Genomic_DNA"/>
</dbReference>
<dbReference type="PANTHER" id="PTHR15245">
    <property type="entry name" value="SYMPLEKIN-RELATED"/>
    <property type="match status" value="1"/>
</dbReference>
<dbReference type="PANTHER" id="PTHR15245:SF20">
    <property type="entry name" value="SYMPLEKIN"/>
    <property type="match status" value="1"/>
</dbReference>
<dbReference type="SUPFAM" id="SSF48371">
    <property type="entry name" value="ARM repeat"/>
    <property type="match status" value="1"/>
</dbReference>
<evidence type="ECO:0000313" key="1">
    <source>
        <dbReference type="EMBL" id="RCH77617.1"/>
    </source>
</evidence>
<dbReference type="GO" id="GO:0005847">
    <property type="term" value="C:mRNA cleavage and polyadenylation specificity factor complex"/>
    <property type="evidence" value="ECO:0007669"/>
    <property type="project" value="TreeGrafter"/>
</dbReference>
<evidence type="ECO:0000313" key="2">
    <source>
        <dbReference type="Proteomes" id="UP000253551"/>
    </source>
</evidence>
<protein>
    <submittedName>
        <fullName evidence="1">Uncharacterized protein</fullName>
    </submittedName>
</protein>
<name>A0A367IIW3_RHIST</name>
<dbReference type="STRING" id="4846.A0A367IIW3"/>
<dbReference type="InterPro" id="IPR016024">
    <property type="entry name" value="ARM-type_fold"/>
</dbReference>
<dbReference type="InterPro" id="IPR021850">
    <property type="entry name" value="Symplekin/Pta1"/>
</dbReference>
<proteinExistence type="predicted"/>
<keyword evidence="2" id="KW-1185">Reference proteome</keyword>
<dbReference type="OrthoDB" id="331600at2759"/>
<accession>A0A367IIW3</accession>
<comment type="caution">
    <text evidence="1">The sequence shown here is derived from an EMBL/GenBank/DDBJ whole genome shotgun (WGS) entry which is preliminary data.</text>
</comment>
<reference evidence="1 2" key="1">
    <citation type="journal article" date="2018" name="G3 (Bethesda)">
        <title>Phylogenetic and Phylogenomic Definition of Rhizopus Species.</title>
        <authorList>
            <person name="Gryganskyi A.P."/>
            <person name="Golan J."/>
            <person name="Dolatabadi S."/>
            <person name="Mondo S."/>
            <person name="Robb S."/>
            <person name="Idnurm A."/>
            <person name="Muszewska A."/>
            <person name="Steczkiewicz K."/>
            <person name="Masonjones S."/>
            <person name="Liao H.L."/>
            <person name="Gajdeczka M.T."/>
            <person name="Anike F."/>
            <person name="Vuek A."/>
            <person name="Anishchenko I.M."/>
            <person name="Voigt K."/>
            <person name="de Hoog G.S."/>
            <person name="Smith M.E."/>
            <person name="Heitman J."/>
            <person name="Vilgalys R."/>
            <person name="Stajich J.E."/>
        </authorList>
    </citation>
    <scope>NUCLEOTIDE SEQUENCE [LARGE SCALE GENOMIC DNA]</scope>
    <source>
        <strain evidence="1 2">LSU 92-RS-03</strain>
    </source>
</reference>
<dbReference type="Proteomes" id="UP000253551">
    <property type="component" value="Unassembled WGS sequence"/>
</dbReference>
<gene>
    <name evidence="1" type="ORF">CU098_003446</name>
</gene>
<sequence length="257" mass="29239">PDYQPNYFYWLHTLLEKSIPTLDAKDRVLTKLLLDAPELDQKVIDLVQQNLNVPERFVSCVSTLRSLVTNRPPIRLAALQVLLDLCTNPNDKMRRTSIVAVKKWNTNQEEMNGRVESFAIKSLHALKSTEWTEKDVVRHAELYFVLCTKKPSLLQELFTVYKEATETVQDAIRIHMSNMIKSIGMRSHDMIRLMKTFPLGTETLVIRMLSILCESKPPTKDILAVVQTITPLAKERSMDTTQLSPILAGQSLSSSST</sequence>